<evidence type="ECO:0008006" key="3">
    <source>
        <dbReference type="Google" id="ProtNLM"/>
    </source>
</evidence>
<gene>
    <name evidence="1" type="ORF">HCUR_01019</name>
</gene>
<organism evidence="1 2">
    <name type="scientific">Holospora curviuscula</name>
    <dbReference type="NCBI Taxonomy" id="1082868"/>
    <lineage>
        <taxon>Bacteria</taxon>
        <taxon>Pseudomonadati</taxon>
        <taxon>Pseudomonadota</taxon>
        <taxon>Alphaproteobacteria</taxon>
        <taxon>Holosporales</taxon>
        <taxon>Holosporaceae</taxon>
        <taxon>Holospora</taxon>
    </lineage>
</organism>
<dbReference type="Proteomes" id="UP000239425">
    <property type="component" value="Unassembled WGS sequence"/>
</dbReference>
<dbReference type="AlphaFoldDB" id="A0A2S5R818"/>
<keyword evidence="2" id="KW-1185">Reference proteome</keyword>
<proteinExistence type="predicted"/>
<dbReference type="EMBL" id="PHHC01000096">
    <property type="protein sequence ID" value="PPE03481.1"/>
    <property type="molecule type" value="Genomic_DNA"/>
</dbReference>
<name>A0A2S5R818_9PROT</name>
<accession>A0A2S5R818</accession>
<evidence type="ECO:0000313" key="2">
    <source>
        <dbReference type="Proteomes" id="UP000239425"/>
    </source>
</evidence>
<comment type="caution">
    <text evidence="1">The sequence shown here is derived from an EMBL/GenBank/DDBJ whole genome shotgun (WGS) entry which is preliminary data.</text>
</comment>
<protein>
    <recommendedName>
        <fullName evidence="3">Tc1-like transposase DDE domain-containing protein</fullName>
    </recommendedName>
</protein>
<evidence type="ECO:0000313" key="1">
    <source>
        <dbReference type="EMBL" id="PPE03481.1"/>
    </source>
</evidence>
<dbReference type="RefSeq" id="WP_243397284.1">
    <property type="nucleotide sequence ID" value="NZ_PHHC01000096.1"/>
</dbReference>
<reference evidence="1 2" key="1">
    <citation type="submission" date="2017-11" db="EMBL/GenBank/DDBJ databases">
        <title>Comparative genomic analysis of Holospora spp., intranuclear symbionts of paramecia.</title>
        <authorList>
            <person name="Garushyants S.K."/>
            <person name="Beliavskaya A."/>
            <person name="Malko D.B."/>
            <person name="Logacheva M.D."/>
            <person name="Rautian M.S."/>
            <person name="Gelfand M.S."/>
        </authorList>
    </citation>
    <scope>NUCLEOTIDE SEQUENCE [LARGE SCALE GENOMIC DNA]</scope>
    <source>
        <strain evidence="2">02AZ16</strain>
    </source>
</reference>
<sequence>MYRTNALGPLRGSTLGAILLKNSVEVLLCWVEEMFLTNIPENRGSVIDNSAFHQGKPMQKMIKNSGHTLL</sequence>